<feature type="transmembrane region" description="Helical" evidence="8">
    <location>
        <begin position="139"/>
        <end position="166"/>
    </location>
</feature>
<comment type="caution">
    <text evidence="9">The sequence shown here is derived from an EMBL/GenBank/DDBJ whole genome shotgun (WGS) entry which is preliminary data.</text>
</comment>
<evidence type="ECO:0000256" key="7">
    <source>
        <dbReference type="ARBA" id="ARBA00023136"/>
    </source>
</evidence>
<dbReference type="InterPro" id="IPR002781">
    <property type="entry name" value="TM_pro_TauE-like"/>
</dbReference>
<dbReference type="PANTHER" id="PTHR30269">
    <property type="entry name" value="TRANSMEMBRANE PROTEIN YFCA"/>
    <property type="match status" value="1"/>
</dbReference>
<name>A0ABV9KN62_9RHOB</name>
<reference evidence="10" key="1">
    <citation type="journal article" date="2019" name="Int. J. Syst. Evol. Microbiol.">
        <title>The Global Catalogue of Microorganisms (GCM) 10K type strain sequencing project: providing services to taxonomists for standard genome sequencing and annotation.</title>
        <authorList>
            <consortium name="The Broad Institute Genomics Platform"/>
            <consortium name="The Broad Institute Genome Sequencing Center for Infectious Disease"/>
            <person name="Wu L."/>
            <person name="Ma J."/>
        </authorList>
    </citation>
    <scope>NUCLEOTIDE SEQUENCE [LARGE SCALE GENOMIC DNA]</scope>
    <source>
        <strain evidence="10">CGMCC 4.7283</strain>
    </source>
</reference>
<organism evidence="9 10">
    <name type="scientific">Seohaeicola nanhaiensis</name>
    <dbReference type="NCBI Taxonomy" id="1387282"/>
    <lineage>
        <taxon>Bacteria</taxon>
        <taxon>Pseudomonadati</taxon>
        <taxon>Pseudomonadota</taxon>
        <taxon>Alphaproteobacteria</taxon>
        <taxon>Rhodobacterales</taxon>
        <taxon>Roseobacteraceae</taxon>
        <taxon>Seohaeicola</taxon>
    </lineage>
</organism>
<dbReference type="Pfam" id="PF01925">
    <property type="entry name" value="TauE"/>
    <property type="match status" value="1"/>
</dbReference>
<keyword evidence="4 8" id="KW-1003">Cell membrane</keyword>
<keyword evidence="3" id="KW-0813">Transport</keyword>
<keyword evidence="6 8" id="KW-1133">Transmembrane helix</keyword>
<feature type="transmembrane region" description="Helical" evidence="8">
    <location>
        <begin position="178"/>
        <end position="201"/>
    </location>
</feature>
<keyword evidence="5 8" id="KW-0812">Transmembrane</keyword>
<evidence type="ECO:0000256" key="1">
    <source>
        <dbReference type="ARBA" id="ARBA00004651"/>
    </source>
</evidence>
<feature type="transmembrane region" description="Helical" evidence="8">
    <location>
        <begin position="207"/>
        <end position="225"/>
    </location>
</feature>
<feature type="transmembrane region" description="Helical" evidence="8">
    <location>
        <begin position="237"/>
        <end position="255"/>
    </location>
</feature>
<comment type="similarity">
    <text evidence="2 8">Belongs to the 4-toluene sulfonate uptake permease (TSUP) (TC 2.A.102) family.</text>
</comment>
<evidence type="ECO:0000313" key="9">
    <source>
        <dbReference type="EMBL" id="MFC4671439.1"/>
    </source>
</evidence>
<evidence type="ECO:0000256" key="6">
    <source>
        <dbReference type="ARBA" id="ARBA00022989"/>
    </source>
</evidence>
<feature type="transmembrane region" description="Helical" evidence="8">
    <location>
        <begin position="83"/>
        <end position="102"/>
    </location>
</feature>
<feature type="transmembrane region" description="Helical" evidence="8">
    <location>
        <begin position="20"/>
        <end position="42"/>
    </location>
</feature>
<evidence type="ECO:0000256" key="3">
    <source>
        <dbReference type="ARBA" id="ARBA00022448"/>
    </source>
</evidence>
<dbReference type="Proteomes" id="UP001595973">
    <property type="component" value="Unassembled WGS sequence"/>
</dbReference>
<dbReference type="PANTHER" id="PTHR30269:SF37">
    <property type="entry name" value="MEMBRANE TRANSPORTER PROTEIN"/>
    <property type="match status" value="1"/>
</dbReference>
<feature type="transmembrane region" description="Helical" evidence="8">
    <location>
        <begin position="49"/>
        <end position="71"/>
    </location>
</feature>
<protein>
    <recommendedName>
        <fullName evidence="8">Probable membrane transporter protein</fullName>
    </recommendedName>
</protein>
<evidence type="ECO:0000256" key="4">
    <source>
        <dbReference type="ARBA" id="ARBA00022475"/>
    </source>
</evidence>
<comment type="subcellular location">
    <subcellularLocation>
        <location evidence="1 8">Cell membrane</location>
        <topology evidence="1 8">Multi-pass membrane protein</topology>
    </subcellularLocation>
</comment>
<dbReference type="EMBL" id="JBHSGI010000033">
    <property type="protein sequence ID" value="MFC4671439.1"/>
    <property type="molecule type" value="Genomic_DNA"/>
</dbReference>
<proteinExistence type="inferred from homology"/>
<evidence type="ECO:0000256" key="8">
    <source>
        <dbReference type="RuleBase" id="RU363041"/>
    </source>
</evidence>
<dbReference type="InterPro" id="IPR052017">
    <property type="entry name" value="TSUP"/>
</dbReference>
<evidence type="ECO:0000313" key="10">
    <source>
        <dbReference type="Proteomes" id="UP001595973"/>
    </source>
</evidence>
<accession>A0ABV9KN62</accession>
<evidence type="ECO:0000256" key="5">
    <source>
        <dbReference type="ARBA" id="ARBA00022692"/>
    </source>
</evidence>
<sequence length="256" mass="26715">MSRWTSGADVLGLGPYELTYVMAAVFCAGVVRGFSGFALSALIMASCVLILPPVVLIPVCTLLELAASAMLLRRGVGEADTGMLLRLHAAAALGIPAGLMLTTTVDPNLSALIALALVSSLAALQLARVQLPAGGLPTTLAVGLVAGLATGLASIGGMVIVLYVLALNMPARVARASMIFSVFLGGALSLCWQIGFGMMTWLALQRALVLVLPCLAGLWIGRRLFTPAYERHYRKFCLSLLLTLAAIGIVQRLAVR</sequence>
<keyword evidence="10" id="KW-1185">Reference proteome</keyword>
<gene>
    <name evidence="9" type="ORF">ACFO5X_22995</name>
</gene>
<feature type="transmembrane region" description="Helical" evidence="8">
    <location>
        <begin position="109"/>
        <end position="127"/>
    </location>
</feature>
<dbReference type="RefSeq" id="WP_380721970.1">
    <property type="nucleotide sequence ID" value="NZ_JBHSGI010000033.1"/>
</dbReference>
<evidence type="ECO:0000256" key="2">
    <source>
        <dbReference type="ARBA" id="ARBA00009142"/>
    </source>
</evidence>
<keyword evidence="7 8" id="KW-0472">Membrane</keyword>